<keyword evidence="7 11" id="KW-0408">Iron</keyword>
<evidence type="ECO:0000313" key="14">
    <source>
        <dbReference type="Proteomes" id="UP000249390"/>
    </source>
</evidence>
<keyword evidence="4 11" id="KW-0479">Metal-binding</keyword>
<evidence type="ECO:0000256" key="3">
    <source>
        <dbReference type="ARBA" id="ARBA00004972"/>
    </source>
</evidence>
<comment type="similarity">
    <text evidence="10">Belongs to the iron/ascorbate-dependent oxidoreductase family. GA3OX subfamily.</text>
</comment>
<evidence type="ECO:0000256" key="9">
    <source>
        <dbReference type="ARBA" id="ARBA00048503"/>
    </source>
</evidence>
<keyword evidence="6 11" id="KW-0560">Oxidoreductase</keyword>
<gene>
    <name evidence="13" type="ORF">DM860_014988</name>
</gene>
<dbReference type="InterPro" id="IPR005123">
    <property type="entry name" value="Oxoglu/Fe-dep_dioxygenase_dom"/>
</dbReference>
<dbReference type="GO" id="GO:0046872">
    <property type="term" value="F:metal ion binding"/>
    <property type="evidence" value="ECO:0007669"/>
    <property type="project" value="UniProtKB-KW"/>
</dbReference>
<comment type="caution">
    <text evidence="13">The sequence shown here is derived from an EMBL/GenBank/DDBJ whole genome shotgun (WGS) entry which is preliminary data.</text>
</comment>
<accession>A0A328DEA4</accession>
<dbReference type="GO" id="GO:0002238">
    <property type="term" value="P:response to molecule of fungal origin"/>
    <property type="evidence" value="ECO:0007669"/>
    <property type="project" value="UniProtKB-ARBA"/>
</dbReference>
<dbReference type="GO" id="GO:0016707">
    <property type="term" value="F:gibberellin 3-beta-dioxygenase activity"/>
    <property type="evidence" value="ECO:0007669"/>
    <property type="project" value="UniProtKB-ARBA"/>
</dbReference>
<evidence type="ECO:0000313" key="13">
    <source>
        <dbReference type="EMBL" id="RAL44067.1"/>
    </source>
</evidence>
<reference evidence="13 14" key="1">
    <citation type="submission" date="2018-06" db="EMBL/GenBank/DDBJ databases">
        <title>The Genome of Cuscuta australis (Dodder) Provides Insight into the Evolution of Plant Parasitism.</title>
        <authorList>
            <person name="Liu H."/>
        </authorList>
    </citation>
    <scope>NUCLEOTIDE SEQUENCE [LARGE SCALE GENOMIC DNA]</scope>
    <source>
        <strain evidence="14">cv. Yunnan</strain>
        <tissue evidence="13">Vines</tissue>
    </source>
</reference>
<evidence type="ECO:0000256" key="7">
    <source>
        <dbReference type="ARBA" id="ARBA00023004"/>
    </source>
</evidence>
<keyword evidence="14" id="KW-1185">Reference proteome</keyword>
<dbReference type="PANTHER" id="PTHR47990">
    <property type="entry name" value="2-OXOGLUTARATE (2OG) AND FE(II)-DEPENDENT OXYGENASE SUPERFAMILY PROTEIN-RELATED"/>
    <property type="match status" value="1"/>
</dbReference>
<comment type="pathway">
    <text evidence="2">Phenylpropanoid metabolism.</text>
</comment>
<evidence type="ECO:0000256" key="4">
    <source>
        <dbReference type="ARBA" id="ARBA00022723"/>
    </source>
</evidence>
<feature type="domain" description="Fe2OG dioxygenase" evidence="12">
    <location>
        <begin position="232"/>
        <end position="333"/>
    </location>
</feature>
<evidence type="ECO:0000256" key="11">
    <source>
        <dbReference type="RuleBase" id="RU003682"/>
    </source>
</evidence>
<dbReference type="PROSITE" id="PS51471">
    <property type="entry name" value="FE2OG_OXY"/>
    <property type="match status" value="1"/>
</dbReference>
<comment type="pathway">
    <text evidence="8">Plant hormone biosynthesis; gibberellin biosynthesis.</text>
</comment>
<dbReference type="InterPro" id="IPR044861">
    <property type="entry name" value="IPNS-like_FE2OG_OXY"/>
</dbReference>
<dbReference type="FunFam" id="2.60.120.330:FF:000013">
    <property type="entry name" value="Gibberellin 3-beta-dioxygenase 1"/>
    <property type="match status" value="1"/>
</dbReference>
<comment type="pathway">
    <text evidence="3">Hormone biosynthesis.</text>
</comment>
<protein>
    <recommendedName>
        <fullName evidence="12">Fe2OG dioxygenase domain-containing protein</fullName>
    </recommendedName>
</protein>
<dbReference type="SUPFAM" id="SSF51197">
    <property type="entry name" value="Clavaminate synthase-like"/>
    <property type="match status" value="1"/>
</dbReference>
<dbReference type="InterPro" id="IPR026992">
    <property type="entry name" value="DIOX_N"/>
</dbReference>
<evidence type="ECO:0000256" key="5">
    <source>
        <dbReference type="ARBA" id="ARBA00022964"/>
    </source>
</evidence>
<evidence type="ECO:0000259" key="12">
    <source>
        <dbReference type="PROSITE" id="PS51471"/>
    </source>
</evidence>
<dbReference type="InterPro" id="IPR050231">
    <property type="entry name" value="Iron_ascorbate_oxido_reductase"/>
</dbReference>
<dbReference type="Gene3D" id="2.60.120.330">
    <property type="entry name" value="B-lactam Antibiotic, Isopenicillin N Synthase, Chain"/>
    <property type="match status" value="1"/>
</dbReference>
<dbReference type="GO" id="GO:0009686">
    <property type="term" value="P:gibberellin biosynthetic process"/>
    <property type="evidence" value="ECO:0007669"/>
    <property type="project" value="UniProtKB-ARBA"/>
</dbReference>
<organism evidence="13 14">
    <name type="scientific">Cuscuta australis</name>
    <dbReference type="NCBI Taxonomy" id="267555"/>
    <lineage>
        <taxon>Eukaryota</taxon>
        <taxon>Viridiplantae</taxon>
        <taxon>Streptophyta</taxon>
        <taxon>Embryophyta</taxon>
        <taxon>Tracheophyta</taxon>
        <taxon>Spermatophyta</taxon>
        <taxon>Magnoliopsida</taxon>
        <taxon>eudicotyledons</taxon>
        <taxon>Gunneridae</taxon>
        <taxon>Pentapetalae</taxon>
        <taxon>asterids</taxon>
        <taxon>lamiids</taxon>
        <taxon>Solanales</taxon>
        <taxon>Convolvulaceae</taxon>
        <taxon>Cuscuteae</taxon>
        <taxon>Cuscuta</taxon>
        <taxon>Cuscuta subgen. Grammica</taxon>
        <taxon>Cuscuta sect. Cleistogrammica</taxon>
    </lineage>
</organism>
<dbReference type="EMBL" id="NQVE01000148">
    <property type="protein sequence ID" value="RAL44067.1"/>
    <property type="molecule type" value="Genomic_DNA"/>
</dbReference>
<evidence type="ECO:0000256" key="2">
    <source>
        <dbReference type="ARBA" id="ARBA00004918"/>
    </source>
</evidence>
<dbReference type="Proteomes" id="UP000249390">
    <property type="component" value="Unassembled WGS sequence"/>
</dbReference>
<dbReference type="AlphaFoldDB" id="A0A328DEA4"/>
<evidence type="ECO:0000256" key="8">
    <source>
        <dbReference type="ARBA" id="ARBA00037909"/>
    </source>
</evidence>
<dbReference type="Pfam" id="PF14226">
    <property type="entry name" value="DIOX_N"/>
    <property type="match status" value="1"/>
</dbReference>
<evidence type="ECO:0000256" key="1">
    <source>
        <dbReference type="ARBA" id="ARBA00001961"/>
    </source>
</evidence>
<keyword evidence="5" id="KW-0223">Dioxygenase</keyword>
<dbReference type="GO" id="GO:0009805">
    <property type="term" value="P:coumarin biosynthetic process"/>
    <property type="evidence" value="ECO:0007669"/>
    <property type="project" value="UniProtKB-ARBA"/>
</dbReference>
<comment type="catalytic activity">
    <reaction evidence="9">
        <text>(E)-feruloyl-CoA + 2-oxoglutarate + O2 = (E)-6-hydroxyferuloyl-CoA + succinate + CO2</text>
        <dbReference type="Rhea" id="RHEA:57856"/>
        <dbReference type="ChEBI" id="CHEBI:15379"/>
        <dbReference type="ChEBI" id="CHEBI:16526"/>
        <dbReference type="ChEBI" id="CHEBI:16810"/>
        <dbReference type="ChEBI" id="CHEBI:30031"/>
        <dbReference type="ChEBI" id="CHEBI:87305"/>
        <dbReference type="ChEBI" id="CHEBI:142390"/>
        <dbReference type="EC" id="1.14.11.61"/>
    </reaction>
</comment>
<sequence>MATHVLPEINVRELVVRQRTKLVTMPSYDVVQPRRPTYAQIHKQLDLNSAKELPESHAWANLSPAPTADASPEAESVPVIDLGGGEAKAAELIGRACKTWGAFQVKNHGVSQDLLDRIESAGKSLFSLPLSQKLKAARSPVDGVSGYGVARISCFFPKRMWSEGFTIVGSPLEHARLLWPQDYSFFCDIVEEYENEMKRLAGRLMKLILESIGVSEEEVKWAVGSRGDQSKGRCSAIQLNSYPACPDPGRAMGLAEHTDSTLLTILHQNNTSGLQVFREGCGWVGVPPVPGALVVNVGDLLHILSNGVYNSVLHRAVVNRSRHRMSVAYLYGPPPAVKISPLPKGQPPLYRDVTWSEYLGTKAKHFDKALSSVRLCTPLNVLPDTNDHNRVQVG</sequence>
<dbReference type="PRINTS" id="PR00682">
    <property type="entry name" value="IPNSYNTHASE"/>
</dbReference>
<evidence type="ECO:0000256" key="6">
    <source>
        <dbReference type="ARBA" id="ARBA00023002"/>
    </source>
</evidence>
<evidence type="ECO:0000256" key="10">
    <source>
        <dbReference type="ARBA" id="ARBA00061560"/>
    </source>
</evidence>
<dbReference type="Pfam" id="PF03171">
    <property type="entry name" value="2OG-FeII_Oxy"/>
    <property type="match status" value="1"/>
</dbReference>
<comment type="cofactor">
    <cofactor evidence="1">
        <name>L-ascorbate</name>
        <dbReference type="ChEBI" id="CHEBI:38290"/>
    </cofactor>
</comment>
<dbReference type="InterPro" id="IPR027443">
    <property type="entry name" value="IPNS-like_sf"/>
</dbReference>
<name>A0A328DEA4_9ASTE</name>
<proteinExistence type="inferred from homology"/>